<reference evidence="1" key="1">
    <citation type="journal article" date="2022" name="Plant J.">
        <title>Strategies of tolerance reflected in two North American maple genomes.</title>
        <authorList>
            <person name="McEvoy S.L."/>
            <person name="Sezen U.U."/>
            <person name="Trouern-Trend A."/>
            <person name="McMahon S.M."/>
            <person name="Schaberg P.G."/>
            <person name="Yang J."/>
            <person name="Wegrzyn J.L."/>
            <person name="Swenson N.G."/>
        </authorList>
    </citation>
    <scope>NUCLEOTIDE SEQUENCE</scope>
    <source>
        <strain evidence="1">NS2018</strain>
    </source>
</reference>
<dbReference type="Proteomes" id="UP001168877">
    <property type="component" value="Unassembled WGS sequence"/>
</dbReference>
<evidence type="ECO:0000313" key="1">
    <source>
        <dbReference type="EMBL" id="KAK0595142.1"/>
    </source>
</evidence>
<dbReference type="CDD" id="cd00303">
    <property type="entry name" value="retropepsin_like"/>
    <property type="match status" value="1"/>
</dbReference>
<evidence type="ECO:0000313" key="2">
    <source>
        <dbReference type="Proteomes" id="UP001168877"/>
    </source>
</evidence>
<dbReference type="Pfam" id="PF08284">
    <property type="entry name" value="RVP_2"/>
    <property type="match status" value="1"/>
</dbReference>
<gene>
    <name evidence="1" type="ORF">LWI29_003937</name>
</gene>
<name>A0AA39SRC1_ACESA</name>
<organism evidence="1 2">
    <name type="scientific">Acer saccharum</name>
    <name type="common">Sugar maple</name>
    <dbReference type="NCBI Taxonomy" id="4024"/>
    <lineage>
        <taxon>Eukaryota</taxon>
        <taxon>Viridiplantae</taxon>
        <taxon>Streptophyta</taxon>
        <taxon>Embryophyta</taxon>
        <taxon>Tracheophyta</taxon>
        <taxon>Spermatophyta</taxon>
        <taxon>Magnoliopsida</taxon>
        <taxon>eudicotyledons</taxon>
        <taxon>Gunneridae</taxon>
        <taxon>Pentapetalae</taxon>
        <taxon>rosids</taxon>
        <taxon>malvids</taxon>
        <taxon>Sapindales</taxon>
        <taxon>Sapindaceae</taxon>
        <taxon>Hippocastanoideae</taxon>
        <taxon>Acereae</taxon>
        <taxon>Acer</taxon>
    </lineage>
</organism>
<dbReference type="SUPFAM" id="SSF50630">
    <property type="entry name" value="Acid proteases"/>
    <property type="match status" value="1"/>
</dbReference>
<protein>
    <submittedName>
        <fullName evidence="1">Uncharacterized protein</fullName>
    </submittedName>
</protein>
<dbReference type="Gene3D" id="2.40.70.10">
    <property type="entry name" value="Acid Proteases"/>
    <property type="match status" value="1"/>
</dbReference>
<sequence length="216" mass="24444">MRERQERGLCFNYDEKFAPGHKCKKLFLIDGYYEDDESPDETPEWSTNLDEETLEISLQAMTGSSNPQTMRIRGVIQTKKVVLLVDSSSTHNFLNENVAAKMCLSPTEATRFEVVVANGKKLASKGLCKGIRLVIQGVPMEVDFYLLPLGGYDVILGAQWLRLLGPILWDFNKLLIKFRIKRKVLELQGEASPANRVVGEEQIIKEVSKRQEGILL</sequence>
<keyword evidence="2" id="KW-1185">Reference proteome</keyword>
<dbReference type="InterPro" id="IPR021109">
    <property type="entry name" value="Peptidase_aspartic_dom_sf"/>
</dbReference>
<accession>A0AA39SRC1</accession>
<dbReference type="AlphaFoldDB" id="A0AA39SRC1"/>
<reference evidence="1" key="2">
    <citation type="submission" date="2023-06" db="EMBL/GenBank/DDBJ databases">
        <authorList>
            <person name="Swenson N.G."/>
            <person name="Wegrzyn J.L."/>
            <person name="Mcevoy S.L."/>
        </authorList>
    </citation>
    <scope>NUCLEOTIDE SEQUENCE</scope>
    <source>
        <strain evidence="1">NS2018</strain>
        <tissue evidence="1">Leaf</tissue>
    </source>
</reference>
<proteinExistence type="predicted"/>
<dbReference type="EMBL" id="JAUESC010000004">
    <property type="protein sequence ID" value="KAK0595142.1"/>
    <property type="molecule type" value="Genomic_DNA"/>
</dbReference>
<comment type="caution">
    <text evidence="1">The sequence shown here is derived from an EMBL/GenBank/DDBJ whole genome shotgun (WGS) entry which is preliminary data.</text>
</comment>